<evidence type="ECO:0000256" key="1">
    <source>
        <dbReference type="SAM" id="SignalP"/>
    </source>
</evidence>
<organism evidence="2 3">
    <name type="scientific">Russula ochroleuca</name>
    <dbReference type="NCBI Taxonomy" id="152965"/>
    <lineage>
        <taxon>Eukaryota</taxon>
        <taxon>Fungi</taxon>
        <taxon>Dikarya</taxon>
        <taxon>Basidiomycota</taxon>
        <taxon>Agaricomycotina</taxon>
        <taxon>Agaricomycetes</taxon>
        <taxon>Russulales</taxon>
        <taxon>Russulaceae</taxon>
        <taxon>Russula</taxon>
    </lineage>
</organism>
<reference evidence="2" key="2">
    <citation type="journal article" date="2020" name="Nat. Commun.">
        <title>Large-scale genome sequencing of mycorrhizal fungi provides insights into the early evolution of symbiotic traits.</title>
        <authorList>
            <person name="Miyauchi S."/>
            <person name="Kiss E."/>
            <person name="Kuo A."/>
            <person name="Drula E."/>
            <person name="Kohler A."/>
            <person name="Sanchez-Garcia M."/>
            <person name="Morin E."/>
            <person name="Andreopoulos B."/>
            <person name="Barry K.W."/>
            <person name="Bonito G."/>
            <person name="Buee M."/>
            <person name="Carver A."/>
            <person name="Chen C."/>
            <person name="Cichocki N."/>
            <person name="Clum A."/>
            <person name="Culley D."/>
            <person name="Crous P.W."/>
            <person name="Fauchery L."/>
            <person name="Girlanda M."/>
            <person name="Hayes R.D."/>
            <person name="Keri Z."/>
            <person name="LaButti K."/>
            <person name="Lipzen A."/>
            <person name="Lombard V."/>
            <person name="Magnuson J."/>
            <person name="Maillard F."/>
            <person name="Murat C."/>
            <person name="Nolan M."/>
            <person name="Ohm R.A."/>
            <person name="Pangilinan J."/>
            <person name="Pereira M.F."/>
            <person name="Perotto S."/>
            <person name="Peter M."/>
            <person name="Pfister S."/>
            <person name="Riley R."/>
            <person name="Sitrit Y."/>
            <person name="Stielow J.B."/>
            <person name="Szollosi G."/>
            <person name="Zifcakova L."/>
            <person name="Stursova M."/>
            <person name="Spatafora J.W."/>
            <person name="Tedersoo L."/>
            <person name="Vaario L.M."/>
            <person name="Yamada A."/>
            <person name="Yan M."/>
            <person name="Wang P."/>
            <person name="Xu J."/>
            <person name="Bruns T."/>
            <person name="Baldrian P."/>
            <person name="Vilgalys R."/>
            <person name="Dunand C."/>
            <person name="Henrissat B."/>
            <person name="Grigoriev I.V."/>
            <person name="Hibbett D."/>
            <person name="Nagy L.G."/>
            <person name="Martin F.M."/>
        </authorList>
    </citation>
    <scope>NUCLEOTIDE SEQUENCE</scope>
    <source>
        <strain evidence="2">Prilba</strain>
    </source>
</reference>
<gene>
    <name evidence="2" type="ORF">DFH94DRAFT_771387</name>
</gene>
<feature type="signal peptide" evidence="1">
    <location>
        <begin position="1"/>
        <end position="20"/>
    </location>
</feature>
<comment type="caution">
    <text evidence="2">The sequence shown here is derived from an EMBL/GenBank/DDBJ whole genome shotgun (WGS) entry which is preliminary data.</text>
</comment>
<dbReference type="AlphaFoldDB" id="A0A9P5JXT4"/>
<dbReference type="EMBL" id="WHVB01000025">
    <property type="protein sequence ID" value="KAF8470464.1"/>
    <property type="molecule type" value="Genomic_DNA"/>
</dbReference>
<accession>A0A9P5JXT4</accession>
<dbReference type="OrthoDB" id="73901at2759"/>
<proteinExistence type="predicted"/>
<keyword evidence="1" id="KW-0732">Signal</keyword>
<sequence length="144" mass="16268">MAGSFFELFMLAITERWLVAIRSVIEGHWYILKCPNCALKMLSCSSLAKSVDERTNPSSEEARQPRSDLLCHHALPFILVHDIPRGILQYVPASINSLFMRTIISFVTWSIRSSSLLYLRLLSDLGERAPLALGDTTYKLAIQI</sequence>
<keyword evidence="3" id="KW-1185">Reference proteome</keyword>
<evidence type="ECO:0000313" key="2">
    <source>
        <dbReference type="EMBL" id="KAF8470464.1"/>
    </source>
</evidence>
<evidence type="ECO:0000313" key="3">
    <source>
        <dbReference type="Proteomes" id="UP000759537"/>
    </source>
</evidence>
<reference evidence="2" key="1">
    <citation type="submission" date="2019-10" db="EMBL/GenBank/DDBJ databases">
        <authorList>
            <consortium name="DOE Joint Genome Institute"/>
            <person name="Kuo A."/>
            <person name="Miyauchi S."/>
            <person name="Kiss E."/>
            <person name="Drula E."/>
            <person name="Kohler A."/>
            <person name="Sanchez-Garcia M."/>
            <person name="Andreopoulos B."/>
            <person name="Barry K.W."/>
            <person name="Bonito G."/>
            <person name="Buee M."/>
            <person name="Carver A."/>
            <person name="Chen C."/>
            <person name="Cichocki N."/>
            <person name="Clum A."/>
            <person name="Culley D."/>
            <person name="Crous P.W."/>
            <person name="Fauchery L."/>
            <person name="Girlanda M."/>
            <person name="Hayes R."/>
            <person name="Keri Z."/>
            <person name="LaButti K."/>
            <person name="Lipzen A."/>
            <person name="Lombard V."/>
            <person name="Magnuson J."/>
            <person name="Maillard F."/>
            <person name="Morin E."/>
            <person name="Murat C."/>
            <person name="Nolan M."/>
            <person name="Ohm R."/>
            <person name="Pangilinan J."/>
            <person name="Pereira M."/>
            <person name="Perotto S."/>
            <person name="Peter M."/>
            <person name="Riley R."/>
            <person name="Sitrit Y."/>
            <person name="Stielow B."/>
            <person name="Szollosi G."/>
            <person name="Zifcakova L."/>
            <person name="Stursova M."/>
            <person name="Spatafora J.W."/>
            <person name="Tedersoo L."/>
            <person name="Vaario L.-M."/>
            <person name="Yamada A."/>
            <person name="Yan M."/>
            <person name="Wang P."/>
            <person name="Xu J."/>
            <person name="Bruns T."/>
            <person name="Baldrian P."/>
            <person name="Vilgalys R."/>
            <person name="Henrissat B."/>
            <person name="Grigoriev I.V."/>
            <person name="Hibbett D."/>
            <person name="Nagy L.G."/>
            <person name="Martin F.M."/>
        </authorList>
    </citation>
    <scope>NUCLEOTIDE SEQUENCE</scope>
    <source>
        <strain evidence="2">Prilba</strain>
    </source>
</reference>
<feature type="chain" id="PRO_5040427181" evidence="1">
    <location>
        <begin position="21"/>
        <end position="144"/>
    </location>
</feature>
<dbReference type="Proteomes" id="UP000759537">
    <property type="component" value="Unassembled WGS sequence"/>
</dbReference>
<protein>
    <submittedName>
        <fullName evidence="2">Uncharacterized protein</fullName>
    </submittedName>
</protein>
<name>A0A9P5JXT4_9AGAM</name>